<organism evidence="2 3">
    <name type="scientific">Prorocentrum cordatum</name>
    <dbReference type="NCBI Taxonomy" id="2364126"/>
    <lineage>
        <taxon>Eukaryota</taxon>
        <taxon>Sar</taxon>
        <taxon>Alveolata</taxon>
        <taxon>Dinophyceae</taxon>
        <taxon>Prorocentrales</taxon>
        <taxon>Prorocentraceae</taxon>
        <taxon>Prorocentrum</taxon>
    </lineage>
</organism>
<protein>
    <recommendedName>
        <fullName evidence="4">Phospholipase B-like</fullName>
    </recommendedName>
</protein>
<comment type="caution">
    <text evidence="2">The sequence shown here is derived from an EMBL/GenBank/DDBJ whole genome shotgun (WGS) entry which is preliminary data.</text>
</comment>
<evidence type="ECO:0000313" key="3">
    <source>
        <dbReference type="Proteomes" id="UP001189429"/>
    </source>
</evidence>
<keyword evidence="3" id="KW-1185">Reference proteome</keyword>
<accession>A0ABN9UH83</accession>
<name>A0ABN9UH83_9DINO</name>
<reference evidence="2" key="1">
    <citation type="submission" date="2023-10" db="EMBL/GenBank/DDBJ databases">
        <authorList>
            <person name="Chen Y."/>
            <person name="Shah S."/>
            <person name="Dougan E. K."/>
            <person name="Thang M."/>
            <person name="Chan C."/>
        </authorList>
    </citation>
    <scope>NUCLEOTIDE SEQUENCE [LARGE SCALE GENOMIC DNA]</scope>
</reference>
<evidence type="ECO:0008006" key="4">
    <source>
        <dbReference type="Google" id="ProtNLM"/>
    </source>
</evidence>
<dbReference type="Proteomes" id="UP001189429">
    <property type="component" value="Unassembled WGS sequence"/>
</dbReference>
<proteinExistence type="predicted"/>
<feature type="region of interest" description="Disordered" evidence="1">
    <location>
        <begin position="111"/>
        <end position="131"/>
    </location>
</feature>
<sequence length="157" mass="16634">MAGVPSGMSTLGRMGPHPRVQVSSEMDVRFGIDHKPCARMGLPYLPGGAERSTLEPDRVLTCPGGWLDRHTKRHEAAGREYAQRQQDTLKMTTMRAGGVVAERGAAMIDRSASASSLPAGGTTQGVRQLRTSASTADSGFWEELAGFSEAIGSSDSV</sequence>
<gene>
    <name evidence="2" type="ORF">PCOR1329_LOCUS48212</name>
</gene>
<evidence type="ECO:0000313" key="2">
    <source>
        <dbReference type="EMBL" id="CAK0858483.1"/>
    </source>
</evidence>
<dbReference type="EMBL" id="CAUYUJ010015820">
    <property type="protein sequence ID" value="CAK0858483.1"/>
    <property type="molecule type" value="Genomic_DNA"/>
</dbReference>
<evidence type="ECO:0000256" key="1">
    <source>
        <dbReference type="SAM" id="MobiDB-lite"/>
    </source>
</evidence>